<dbReference type="InterPro" id="IPR029016">
    <property type="entry name" value="GAF-like_dom_sf"/>
</dbReference>
<evidence type="ECO:0000256" key="5">
    <source>
        <dbReference type="ARBA" id="ARBA00022741"/>
    </source>
</evidence>
<feature type="transmembrane region" description="Helical" evidence="9">
    <location>
        <begin position="72"/>
        <end position="94"/>
    </location>
</feature>
<evidence type="ECO:0000256" key="9">
    <source>
        <dbReference type="SAM" id="Phobius"/>
    </source>
</evidence>
<evidence type="ECO:0000313" key="12">
    <source>
        <dbReference type="EMBL" id="RXZ46892.1"/>
    </source>
</evidence>
<keyword evidence="8" id="KW-0902">Two-component regulatory system</keyword>
<comment type="catalytic activity">
    <reaction evidence="1">
        <text>ATP + protein L-histidine = ADP + protein N-phospho-L-histidine.</text>
        <dbReference type="EC" id="2.7.13.3"/>
    </reaction>
</comment>
<evidence type="ECO:0000259" key="11">
    <source>
        <dbReference type="Pfam" id="PF07730"/>
    </source>
</evidence>
<sequence>MNVLRSPSTWAWVVCAIAFASGVALAVLVLLERDDLPDAIVAQLPFYVGGAVFVPFIGVPAAIILRRLPRHPIGWIMMVAVGGIIPDTAARLIVIEGWYLAPGSLPGVEVAAWFAEWNWFPAMIALLTFVPLLFPDGRPPSRRWRPVVIVLIAWLVLATVGYAVYPSEPVDFVDVPRAIASDAAFPLAVLMVLTPAAIGTGWAAVLVRRRRARGDEREQLRWMLWAAAIAAVGWAVLFATGAAGVGWGDWSPVVAILLGWGPLALVFLAVTIAIVKYRLYDIDLVINRTLVYGALTITALAVYGAVVLAVGSIAPASADWRVSVLVVLVVAIAAYPLREWLQRIVNRLMYGDRDNPARAMSRLARQVADTALAEDLMPAVTAGVGEALRVPYVAVVPAGSARPIAAYGTRTSEAQAFPLVHQGEAIGTLEVGLRARGEAFSAADRRVLEDLARQVAGTVRAVQLAEDLQASREQLVLAREEERRRLRRDIHDGIGSALAALALQAGNLRRSLPPDSNGAEERVTRLEGGIRDAVLDIRRIVDDLRPPALDDLGLAGAIHERADSLLPGRTTLDLRTRGAVLP</sequence>
<feature type="transmembrane region" description="Helical" evidence="9">
    <location>
        <begin position="222"/>
        <end position="247"/>
    </location>
</feature>
<evidence type="ECO:0000256" key="6">
    <source>
        <dbReference type="ARBA" id="ARBA00022777"/>
    </source>
</evidence>
<evidence type="ECO:0000256" key="8">
    <source>
        <dbReference type="ARBA" id="ARBA00023012"/>
    </source>
</evidence>
<keyword evidence="9" id="KW-0472">Membrane</keyword>
<dbReference type="Proteomes" id="UP000292881">
    <property type="component" value="Unassembled WGS sequence"/>
</dbReference>
<dbReference type="GO" id="GO:0005524">
    <property type="term" value="F:ATP binding"/>
    <property type="evidence" value="ECO:0007669"/>
    <property type="project" value="UniProtKB-KW"/>
</dbReference>
<accession>A0A4Q2JGU5</accession>
<dbReference type="Pfam" id="PF07730">
    <property type="entry name" value="HisKA_3"/>
    <property type="match status" value="1"/>
</dbReference>
<feature type="transmembrane region" description="Helical" evidence="9">
    <location>
        <begin position="12"/>
        <end position="31"/>
    </location>
</feature>
<evidence type="ECO:0000256" key="2">
    <source>
        <dbReference type="ARBA" id="ARBA00012438"/>
    </source>
</evidence>
<dbReference type="RefSeq" id="WP_129234838.1">
    <property type="nucleotide sequence ID" value="NZ_SDPL01000196.1"/>
</dbReference>
<name>A0A4Q2JGU5_9MICO</name>
<keyword evidence="9" id="KW-1133">Transmembrane helix</keyword>
<dbReference type="Gene3D" id="3.30.450.40">
    <property type="match status" value="1"/>
</dbReference>
<organism evidence="12 13">
    <name type="scientific">Agromyces binzhouensis</name>
    <dbReference type="NCBI Taxonomy" id="1817495"/>
    <lineage>
        <taxon>Bacteria</taxon>
        <taxon>Bacillati</taxon>
        <taxon>Actinomycetota</taxon>
        <taxon>Actinomycetes</taxon>
        <taxon>Micrococcales</taxon>
        <taxon>Microbacteriaceae</taxon>
        <taxon>Agromyces</taxon>
    </lineage>
</organism>
<dbReference type="AlphaFoldDB" id="A0A4Q2JGU5"/>
<feature type="transmembrane region" description="Helical" evidence="9">
    <location>
        <begin position="146"/>
        <end position="165"/>
    </location>
</feature>
<dbReference type="Pfam" id="PF01590">
    <property type="entry name" value="GAF"/>
    <property type="match status" value="1"/>
</dbReference>
<dbReference type="Gene3D" id="1.20.5.1930">
    <property type="match status" value="1"/>
</dbReference>
<dbReference type="PANTHER" id="PTHR24421:SF10">
    <property type="entry name" value="NITRATE_NITRITE SENSOR PROTEIN NARQ"/>
    <property type="match status" value="1"/>
</dbReference>
<protein>
    <recommendedName>
        <fullName evidence="2">histidine kinase</fullName>
        <ecNumber evidence="2">2.7.13.3</ecNumber>
    </recommendedName>
</protein>
<dbReference type="PANTHER" id="PTHR24421">
    <property type="entry name" value="NITRATE/NITRITE SENSOR PROTEIN NARX-RELATED"/>
    <property type="match status" value="1"/>
</dbReference>
<evidence type="ECO:0000313" key="13">
    <source>
        <dbReference type="Proteomes" id="UP000292881"/>
    </source>
</evidence>
<feature type="transmembrane region" description="Helical" evidence="9">
    <location>
        <begin position="114"/>
        <end position="134"/>
    </location>
</feature>
<dbReference type="GO" id="GO:0016020">
    <property type="term" value="C:membrane"/>
    <property type="evidence" value="ECO:0007669"/>
    <property type="project" value="InterPro"/>
</dbReference>
<evidence type="ECO:0000256" key="4">
    <source>
        <dbReference type="ARBA" id="ARBA00022679"/>
    </source>
</evidence>
<feature type="non-terminal residue" evidence="12">
    <location>
        <position position="582"/>
    </location>
</feature>
<feature type="transmembrane region" description="Helical" evidence="9">
    <location>
        <begin position="289"/>
        <end position="314"/>
    </location>
</feature>
<dbReference type="SUPFAM" id="SSF55781">
    <property type="entry name" value="GAF domain-like"/>
    <property type="match status" value="1"/>
</dbReference>
<proteinExistence type="predicted"/>
<gene>
    <name evidence="12" type="ORF">ESO86_10440</name>
</gene>
<keyword evidence="13" id="KW-1185">Reference proteome</keyword>
<dbReference type="GO" id="GO:0000155">
    <property type="term" value="F:phosphorelay sensor kinase activity"/>
    <property type="evidence" value="ECO:0007669"/>
    <property type="project" value="InterPro"/>
</dbReference>
<feature type="transmembrane region" description="Helical" evidence="9">
    <location>
        <begin position="185"/>
        <end position="207"/>
    </location>
</feature>
<feature type="transmembrane region" description="Helical" evidence="9">
    <location>
        <begin position="46"/>
        <end position="65"/>
    </location>
</feature>
<keyword evidence="9" id="KW-0812">Transmembrane</keyword>
<dbReference type="OrthoDB" id="227596at2"/>
<feature type="domain" description="Signal transduction histidine kinase subgroup 3 dimerisation and phosphoacceptor" evidence="11">
    <location>
        <begin position="482"/>
        <end position="549"/>
    </location>
</feature>
<feature type="transmembrane region" description="Helical" evidence="9">
    <location>
        <begin position="253"/>
        <end position="277"/>
    </location>
</feature>
<dbReference type="InterPro" id="IPR003018">
    <property type="entry name" value="GAF"/>
</dbReference>
<evidence type="ECO:0000259" key="10">
    <source>
        <dbReference type="Pfam" id="PF01590"/>
    </source>
</evidence>
<keyword evidence="4" id="KW-0808">Transferase</keyword>
<feature type="transmembrane region" description="Helical" evidence="9">
    <location>
        <begin position="320"/>
        <end position="337"/>
    </location>
</feature>
<comment type="caution">
    <text evidence="12">The sequence shown here is derived from an EMBL/GenBank/DDBJ whole genome shotgun (WGS) entry which is preliminary data.</text>
</comment>
<evidence type="ECO:0000256" key="3">
    <source>
        <dbReference type="ARBA" id="ARBA00022553"/>
    </source>
</evidence>
<evidence type="ECO:0000256" key="7">
    <source>
        <dbReference type="ARBA" id="ARBA00022840"/>
    </source>
</evidence>
<dbReference type="InterPro" id="IPR050482">
    <property type="entry name" value="Sensor_HK_TwoCompSys"/>
</dbReference>
<feature type="domain" description="GAF" evidence="10">
    <location>
        <begin position="376"/>
        <end position="457"/>
    </location>
</feature>
<dbReference type="EMBL" id="SDPL01000196">
    <property type="protein sequence ID" value="RXZ46892.1"/>
    <property type="molecule type" value="Genomic_DNA"/>
</dbReference>
<keyword evidence="5" id="KW-0547">Nucleotide-binding</keyword>
<dbReference type="GO" id="GO:0046983">
    <property type="term" value="F:protein dimerization activity"/>
    <property type="evidence" value="ECO:0007669"/>
    <property type="project" value="InterPro"/>
</dbReference>
<evidence type="ECO:0000256" key="1">
    <source>
        <dbReference type="ARBA" id="ARBA00000085"/>
    </source>
</evidence>
<dbReference type="EC" id="2.7.13.3" evidence="2"/>
<keyword evidence="6" id="KW-0418">Kinase</keyword>
<keyword evidence="3" id="KW-0597">Phosphoprotein</keyword>
<reference evidence="12 13" key="1">
    <citation type="submission" date="2019-01" db="EMBL/GenBank/DDBJ databases">
        <authorList>
            <person name="Li J."/>
        </authorList>
    </citation>
    <scope>NUCLEOTIDE SEQUENCE [LARGE SCALE GENOMIC DNA]</scope>
    <source>
        <strain evidence="12 13">CGMCC 4.7180</strain>
    </source>
</reference>
<keyword evidence="7" id="KW-0067">ATP-binding</keyword>
<dbReference type="InterPro" id="IPR011712">
    <property type="entry name" value="Sig_transdc_His_kin_sub3_dim/P"/>
</dbReference>